<protein>
    <recommendedName>
        <fullName evidence="3">Multidrug export protein MepA</fullName>
    </recommendedName>
</protein>
<feature type="transmembrane region" description="Helical" evidence="10">
    <location>
        <begin position="388"/>
        <end position="411"/>
    </location>
</feature>
<dbReference type="PIRSF" id="PIRSF006603">
    <property type="entry name" value="DinF"/>
    <property type="match status" value="1"/>
</dbReference>
<keyword evidence="7 10" id="KW-1133">Transmembrane helix</keyword>
<dbReference type="InterPro" id="IPR048279">
    <property type="entry name" value="MdtK-like"/>
</dbReference>
<dbReference type="RefSeq" id="WP_069701209.1">
    <property type="nucleotide sequence ID" value="NZ_MJAT01000004.1"/>
</dbReference>
<dbReference type="InterPro" id="IPR045070">
    <property type="entry name" value="MATE_MepA-like"/>
</dbReference>
<evidence type="ECO:0000256" key="9">
    <source>
        <dbReference type="ARBA" id="ARBA00023251"/>
    </source>
</evidence>
<keyword evidence="9" id="KW-0046">Antibiotic resistance</keyword>
<gene>
    <name evidence="11" type="ORF">BHU72_13470</name>
</gene>
<dbReference type="NCBIfam" id="TIGR00797">
    <property type="entry name" value="matE"/>
    <property type="match status" value="1"/>
</dbReference>
<feature type="transmembrane region" description="Helical" evidence="10">
    <location>
        <begin position="319"/>
        <end position="346"/>
    </location>
</feature>
<dbReference type="PANTHER" id="PTHR43823:SF3">
    <property type="entry name" value="MULTIDRUG EXPORT PROTEIN MEPA"/>
    <property type="match status" value="1"/>
</dbReference>
<dbReference type="InterPro" id="IPR002528">
    <property type="entry name" value="MATE_fam"/>
</dbReference>
<feature type="transmembrane region" description="Helical" evidence="10">
    <location>
        <begin position="166"/>
        <end position="191"/>
    </location>
</feature>
<feature type="transmembrane region" description="Helical" evidence="10">
    <location>
        <begin position="271"/>
        <end position="298"/>
    </location>
</feature>
<evidence type="ECO:0000256" key="7">
    <source>
        <dbReference type="ARBA" id="ARBA00022989"/>
    </source>
</evidence>
<keyword evidence="8 10" id="KW-0472">Membrane</keyword>
<sequence length="457" mass="49050">MKHQSEHLGTEPIPKLLLKLSVPAMLGALVMALYNVVDTIFVSIAVGTIGVAAVSIAFPVQMIIMALAGAIGIGGASLISRLLGAGEKDKANQVFGNVISLVILVSFVGLLIGLRYLTPLLYLFGSSDSILPYAQDYLGVILFGTVFFAFAFSMNNIIRSEGNAKVAMYSMLVSSILNIILTPLFIFTFGLGVKGSAIATVLSQGITAIYLVLYFLRGKSSLTFHAKNLLPFWHHIQKIAAIGSAAFIQMGASSVMYVVANHLLGTYGGDVAIGVFGIIHKVLMFAMMPIMGVVQGLTPLVGYNFGAKLHDRVTESIKLAIKATTGIAAIGFLAIMIFPKLIMLIFTDELPAIEMGVSALRIMFALSLTIGIQMVAGSVFQALGRARAAAILSLSRQVLFLIPFLLIMPYFFKLTGIWIAFPMADIFAFSLSLWFMNRNKEIFSAAPATVANEPCLE</sequence>
<feature type="transmembrane region" description="Helical" evidence="10">
    <location>
        <begin position="417"/>
        <end position="436"/>
    </location>
</feature>
<dbReference type="CDD" id="cd13143">
    <property type="entry name" value="MATE_MepA_like"/>
    <property type="match status" value="1"/>
</dbReference>
<comment type="caution">
    <text evidence="11">The sequence shown here is derived from an EMBL/GenBank/DDBJ whole genome shotgun (WGS) entry which is preliminary data.</text>
</comment>
<evidence type="ECO:0000256" key="10">
    <source>
        <dbReference type="SAM" id="Phobius"/>
    </source>
</evidence>
<feature type="transmembrane region" description="Helical" evidence="10">
    <location>
        <begin position="16"/>
        <end position="34"/>
    </location>
</feature>
<evidence type="ECO:0000256" key="1">
    <source>
        <dbReference type="ARBA" id="ARBA00004651"/>
    </source>
</evidence>
<keyword evidence="12" id="KW-1185">Reference proteome</keyword>
<evidence type="ECO:0000313" key="12">
    <source>
        <dbReference type="Proteomes" id="UP000095255"/>
    </source>
</evidence>
<dbReference type="OrthoDB" id="9811110at2"/>
<dbReference type="InterPro" id="IPR051327">
    <property type="entry name" value="MATE_MepA_subfamily"/>
</dbReference>
<organism evidence="11 12">
    <name type="scientific">Desulfuribacillus stibiiarsenatis</name>
    <dbReference type="NCBI Taxonomy" id="1390249"/>
    <lineage>
        <taxon>Bacteria</taxon>
        <taxon>Bacillati</taxon>
        <taxon>Bacillota</taxon>
        <taxon>Desulfuribacillia</taxon>
        <taxon>Desulfuribacillales</taxon>
        <taxon>Desulfuribacillaceae</taxon>
        <taxon>Desulfuribacillus</taxon>
    </lineage>
</organism>
<evidence type="ECO:0000313" key="11">
    <source>
        <dbReference type="EMBL" id="OEH86422.1"/>
    </source>
</evidence>
<dbReference type="AlphaFoldDB" id="A0A1E5L8D8"/>
<comment type="subcellular location">
    <subcellularLocation>
        <location evidence="1">Cell membrane</location>
        <topology evidence="1">Multi-pass membrane protein</topology>
    </subcellularLocation>
</comment>
<dbReference type="STRING" id="1390249.BHU72_13470"/>
<comment type="similarity">
    <text evidence="2">Belongs to the multi antimicrobial extrusion (MATE) (TC 2.A.66.1) family. MepA subfamily.</text>
</comment>
<feature type="transmembrane region" description="Helical" evidence="10">
    <location>
        <begin position="358"/>
        <end position="376"/>
    </location>
</feature>
<keyword evidence="6 10" id="KW-0812">Transmembrane</keyword>
<evidence type="ECO:0000256" key="3">
    <source>
        <dbReference type="ARBA" id="ARBA00022106"/>
    </source>
</evidence>
<dbReference type="Pfam" id="PF01554">
    <property type="entry name" value="MatE"/>
    <property type="match status" value="2"/>
</dbReference>
<dbReference type="GO" id="GO:0015297">
    <property type="term" value="F:antiporter activity"/>
    <property type="evidence" value="ECO:0007669"/>
    <property type="project" value="InterPro"/>
</dbReference>
<name>A0A1E5L8D8_9FIRM</name>
<proteinExistence type="inferred from homology"/>
<dbReference type="GO" id="GO:0005886">
    <property type="term" value="C:plasma membrane"/>
    <property type="evidence" value="ECO:0007669"/>
    <property type="project" value="UniProtKB-SubCell"/>
</dbReference>
<evidence type="ECO:0000256" key="2">
    <source>
        <dbReference type="ARBA" id="ARBA00008417"/>
    </source>
</evidence>
<evidence type="ECO:0000256" key="6">
    <source>
        <dbReference type="ARBA" id="ARBA00022692"/>
    </source>
</evidence>
<dbReference type="EMBL" id="MJAT01000004">
    <property type="protein sequence ID" value="OEH86422.1"/>
    <property type="molecule type" value="Genomic_DNA"/>
</dbReference>
<dbReference type="GO" id="GO:0046677">
    <property type="term" value="P:response to antibiotic"/>
    <property type="evidence" value="ECO:0007669"/>
    <property type="project" value="UniProtKB-KW"/>
</dbReference>
<feature type="transmembrane region" description="Helical" evidence="10">
    <location>
        <begin position="197"/>
        <end position="218"/>
    </location>
</feature>
<dbReference type="Proteomes" id="UP000095255">
    <property type="component" value="Unassembled WGS sequence"/>
</dbReference>
<evidence type="ECO:0000256" key="5">
    <source>
        <dbReference type="ARBA" id="ARBA00022475"/>
    </source>
</evidence>
<evidence type="ECO:0000256" key="8">
    <source>
        <dbReference type="ARBA" id="ARBA00023136"/>
    </source>
</evidence>
<feature type="transmembrane region" description="Helical" evidence="10">
    <location>
        <begin position="137"/>
        <end position="154"/>
    </location>
</feature>
<keyword evidence="5" id="KW-1003">Cell membrane</keyword>
<dbReference type="PANTHER" id="PTHR43823">
    <property type="entry name" value="SPORULATION PROTEIN YKVU"/>
    <property type="match status" value="1"/>
</dbReference>
<feature type="transmembrane region" description="Helical" evidence="10">
    <location>
        <begin position="94"/>
        <end position="117"/>
    </location>
</feature>
<accession>A0A1E5L8D8</accession>
<keyword evidence="4" id="KW-0813">Transport</keyword>
<dbReference type="GO" id="GO:0042910">
    <property type="term" value="F:xenobiotic transmembrane transporter activity"/>
    <property type="evidence" value="ECO:0007669"/>
    <property type="project" value="InterPro"/>
</dbReference>
<evidence type="ECO:0000256" key="4">
    <source>
        <dbReference type="ARBA" id="ARBA00022448"/>
    </source>
</evidence>
<feature type="transmembrane region" description="Helical" evidence="10">
    <location>
        <begin position="40"/>
        <end position="73"/>
    </location>
</feature>
<reference evidence="11 12" key="1">
    <citation type="submission" date="2016-09" db="EMBL/GenBank/DDBJ databases">
        <title>Desulfuribacillus arsenicus sp. nov., an obligately anaerobic, dissimilatory arsenic- and antimonate-reducing bacterium isolated from anoxic sediments.</title>
        <authorList>
            <person name="Abin C.A."/>
            <person name="Hollibaugh J.T."/>
        </authorList>
    </citation>
    <scope>NUCLEOTIDE SEQUENCE [LARGE SCALE GENOMIC DNA]</scope>
    <source>
        <strain evidence="11 12">MLFW-2</strain>
    </source>
</reference>